<evidence type="ECO:0000256" key="1">
    <source>
        <dbReference type="ARBA" id="ARBA00023157"/>
    </source>
</evidence>
<dbReference type="SUPFAM" id="SSF50494">
    <property type="entry name" value="Trypsin-like serine proteases"/>
    <property type="match status" value="1"/>
</dbReference>
<dbReference type="PANTHER" id="PTHR24271">
    <property type="entry name" value="KALLIKREIN-RELATED"/>
    <property type="match status" value="1"/>
</dbReference>
<dbReference type="EMBL" id="JBBHLL010004612">
    <property type="protein sequence ID" value="KAK7795017.1"/>
    <property type="molecule type" value="Genomic_DNA"/>
</dbReference>
<gene>
    <name evidence="3" type="ORF">U0070_027570</name>
</gene>
<comment type="caution">
    <text evidence="3">The sequence shown here is derived from an EMBL/GenBank/DDBJ whole genome shotgun (WGS) entry which is preliminary data.</text>
</comment>
<evidence type="ECO:0000313" key="3">
    <source>
        <dbReference type="EMBL" id="KAK7795017.1"/>
    </source>
</evidence>
<reference evidence="3 4" key="1">
    <citation type="journal article" date="2023" name="bioRxiv">
        <title>Conserved and derived expression patterns and positive selection on dental genes reveal complex evolutionary context of ever-growing rodent molars.</title>
        <authorList>
            <person name="Calamari Z.T."/>
            <person name="Song A."/>
            <person name="Cohen E."/>
            <person name="Akter M."/>
            <person name="Roy R.D."/>
            <person name="Hallikas O."/>
            <person name="Christensen M.M."/>
            <person name="Li P."/>
            <person name="Marangoni P."/>
            <person name="Jernvall J."/>
            <person name="Klein O.D."/>
        </authorList>
    </citation>
    <scope>NUCLEOTIDE SEQUENCE [LARGE SCALE GENOMIC DNA]</scope>
    <source>
        <strain evidence="3">V071</strain>
    </source>
</reference>
<dbReference type="InterPro" id="IPR001254">
    <property type="entry name" value="Trypsin_dom"/>
</dbReference>
<dbReference type="InterPro" id="IPR009003">
    <property type="entry name" value="Peptidase_S1_PA"/>
</dbReference>
<dbReference type="InterPro" id="IPR043504">
    <property type="entry name" value="Peptidase_S1_PA_chymotrypsin"/>
</dbReference>
<dbReference type="Gene3D" id="2.40.10.10">
    <property type="entry name" value="Trypsin-like serine proteases"/>
    <property type="match status" value="2"/>
</dbReference>
<dbReference type="GO" id="GO:0006508">
    <property type="term" value="P:proteolysis"/>
    <property type="evidence" value="ECO:0007669"/>
    <property type="project" value="InterPro"/>
</dbReference>
<sequence>MRSMKVTLGAHDISIQETQQIIPVAEAIPHPAYNPQDSSTGKEAKGLTPANTQVKVGNVCYLTGWGKKSLQDTKRNTLLQEAVLIIQDDQKCKQLFRRYSKTMQICAGDPKKVQAPFK</sequence>
<dbReference type="Pfam" id="PF00089">
    <property type="entry name" value="Trypsin"/>
    <property type="match status" value="1"/>
</dbReference>
<keyword evidence="4" id="KW-1185">Reference proteome</keyword>
<feature type="non-terminal residue" evidence="3">
    <location>
        <position position="118"/>
    </location>
</feature>
<evidence type="ECO:0000259" key="2">
    <source>
        <dbReference type="Pfam" id="PF00089"/>
    </source>
</evidence>
<dbReference type="AlphaFoldDB" id="A0AAW0GTB5"/>
<organism evidence="3 4">
    <name type="scientific">Myodes glareolus</name>
    <name type="common">Bank vole</name>
    <name type="synonym">Clethrionomys glareolus</name>
    <dbReference type="NCBI Taxonomy" id="447135"/>
    <lineage>
        <taxon>Eukaryota</taxon>
        <taxon>Metazoa</taxon>
        <taxon>Chordata</taxon>
        <taxon>Craniata</taxon>
        <taxon>Vertebrata</taxon>
        <taxon>Euteleostomi</taxon>
        <taxon>Mammalia</taxon>
        <taxon>Eutheria</taxon>
        <taxon>Euarchontoglires</taxon>
        <taxon>Glires</taxon>
        <taxon>Rodentia</taxon>
        <taxon>Myomorpha</taxon>
        <taxon>Muroidea</taxon>
        <taxon>Cricetidae</taxon>
        <taxon>Arvicolinae</taxon>
        <taxon>Myodes</taxon>
    </lineage>
</organism>
<feature type="domain" description="Peptidase S1" evidence="2">
    <location>
        <begin position="3"/>
        <end position="111"/>
    </location>
</feature>
<keyword evidence="1" id="KW-1015">Disulfide bond</keyword>
<dbReference type="Proteomes" id="UP001488838">
    <property type="component" value="Unassembled WGS sequence"/>
</dbReference>
<dbReference type="GO" id="GO:0005737">
    <property type="term" value="C:cytoplasm"/>
    <property type="evidence" value="ECO:0007669"/>
    <property type="project" value="TreeGrafter"/>
</dbReference>
<dbReference type="PANTHER" id="PTHR24271:SF70">
    <property type="entry name" value="GRANZYME H"/>
    <property type="match status" value="1"/>
</dbReference>
<evidence type="ECO:0000313" key="4">
    <source>
        <dbReference type="Proteomes" id="UP001488838"/>
    </source>
</evidence>
<name>A0AAW0GTB5_MYOGA</name>
<proteinExistence type="predicted"/>
<dbReference type="GO" id="GO:0004252">
    <property type="term" value="F:serine-type endopeptidase activity"/>
    <property type="evidence" value="ECO:0007669"/>
    <property type="project" value="InterPro"/>
</dbReference>
<protein>
    <recommendedName>
        <fullName evidence="2">Peptidase S1 domain-containing protein</fullName>
    </recommendedName>
</protein>
<accession>A0AAW0GTB5</accession>